<evidence type="ECO:0000256" key="8">
    <source>
        <dbReference type="ARBA" id="ARBA00022723"/>
    </source>
</evidence>
<dbReference type="GO" id="GO:0000049">
    <property type="term" value="F:tRNA binding"/>
    <property type="evidence" value="ECO:0007669"/>
    <property type="project" value="UniProtKB-UniRule"/>
</dbReference>
<dbReference type="NCBIfam" id="TIGR00398">
    <property type="entry name" value="metG"/>
    <property type="match status" value="1"/>
</dbReference>
<keyword evidence="9 16" id="KW-0547">Nucleotide-binding</keyword>
<feature type="binding site" evidence="16">
    <location>
        <position position="150"/>
    </location>
    <ligand>
        <name>Zn(2+)</name>
        <dbReference type="ChEBI" id="CHEBI:29105"/>
    </ligand>
</feature>
<keyword evidence="12 16" id="KW-0694">RNA-binding</keyword>
<evidence type="ECO:0000256" key="5">
    <source>
        <dbReference type="ARBA" id="ARBA00022490"/>
    </source>
</evidence>
<keyword evidence="6 16" id="KW-0820">tRNA-binding</keyword>
<dbReference type="CDD" id="cd07957">
    <property type="entry name" value="Anticodon_Ia_Met"/>
    <property type="match status" value="1"/>
</dbReference>
<feature type="binding site" evidence="16">
    <location>
        <position position="160"/>
    </location>
    <ligand>
        <name>Zn(2+)</name>
        <dbReference type="ChEBI" id="CHEBI:29105"/>
    </ligand>
</feature>
<evidence type="ECO:0000256" key="10">
    <source>
        <dbReference type="ARBA" id="ARBA00022833"/>
    </source>
</evidence>
<dbReference type="PANTHER" id="PTHR45765:SF1">
    <property type="entry name" value="METHIONINE--TRNA LIGASE, CYTOPLASMIC"/>
    <property type="match status" value="1"/>
</dbReference>
<proteinExistence type="inferred from homology"/>
<dbReference type="InterPro" id="IPR041872">
    <property type="entry name" value="Anticodon_Met"/>
</dbReference>
<dbReference type="EMBL" id="AEIG01000116">
    <property type="protein sequence ID" value="EGG28385.1"/>
    <property type="molecule type" value="Genomic_DNA"/>
</dbReference>
<dbReference type="NCBIfam" id="NF001100">
    <property type="entry name" value="PRK00133.1"/>
    <property type="match status" value="1"/>
</dbReference>
<feature type="short sequence motif" description="'KMSKS' region" evidence="16">
    <location>
        <begin position="332"/>
        <end position="336"/>
    </location>
</feature>
<accession>F3L5L7</accession>
<comment type="subunit">
    <text evidence="4 16">Homodimer.</text>
</comment>
<keyword evidence="14 16" id="KW-0030">Aminoacyl-tRNA synthetase</keyword>
<comment type="subcellular location">
    <subcellularLocation>
        <location evidence="2 16">Cytoplasm</location>
    </subcellularLocation>
</comment>
<dbReference type="InterPro" id="IPR015413">
    <property type="entry name" value="Methionyl/Leucyl_tRNA_Synth"/>
</dbReference>
<dbReference type="SUPFAM" id="SSF57770">
    <property type="entry name" value="Methionyl-tRNA synthetase (MetRS), Zn-domain"/>
    <property type="match status" value="1"/>
</dbReference>
<dbReference type="Proteomes" id="UP000005615">
    <property type="component" value="Unassembled WGS sequence"/>
</dbReference>
<evidence type="ECO:0000256" key="16">
    <source>
        <dbReference type="HAMAP-Rule" id="MF_00098"/>
    </source>
</evidence>
<organism evidence="17 18">
    <name type="scientific">Aequoribacter fuscus</name>
    <dbReference type="NCBI Taxonomy" id="2518989"/>
    <lineage>
        <taxon>Bacteria</taxon>
        <taxon>Pseudomonadati</taxon>
        <taxon>Pseudomonadota</taxon>
        <taxon>Gammaproteobacteria</taxon>
        <taxon>Cellvibrionales</taxon>
        <taxon>Halieaceae</taxon>
        <taxon>Aequoribacter</taxon>
    </lineage>
</organism>
<evidence type="ECO:0000256" key="9">
    <source>
        <dbReference type="ARBA" id="ARBA00022741"/>
    </source>
</evidence>
<dbReference type="OrthoDB" id="9810191at2"/>
<dbReference type="InterPro" id="IPR033911">
    <property type="entry name" value="MetRS_core"/>
</dbReference>
<dbReference type="Pfam" id="PF09334">
    <property type="entry name" value="tRNA-synt_1g"/>
    <property type="match status" value="1"/>
</dbReference>
<dbReference type="Gene3D" id="3.40.50.620">
    <property type="entry name" value="HUPs"/>
    <property type="match status" value="1"/>
</dbReference>
<dbReference type="PROSITE" id="PS00178">
    <property type="entry name" value="AA_TRNA_LIGASE_I"/>
    <property type="match status" value="1"/>
</dbReference>
<dbReference type="Gene3D" id="2.40.50.140">
    <property type="entry name" value="Nucleic acid-binding proteins"/>
    <property type="match status" value="1"/>
</dbReference>
<evidence type="ECO:0000256" key="13">
    <source>
        <dbReference type="ARBA" id="ARBA00022917"/>
    </source>
</evidence>
<evidence type="ECO:0000256" key="3">
    <source>
        <dbReference type="ARBA" id="ARBA00008258"/>
    </source>
</evidence>
<keyword evidence="11 16" id="KW-0067">ATP-binding</keyword>
<comment type="similarity">
    <text evidence="3 16">Belongs to the class-I aminoacyl-tRNA synthetase family. MetG type 1 subfamily.</text>
</comment>
<dbReference type="InterPro" id="IPR023458">
    <property type="entry name" value="Met-tRNA_ligase_1"/>
</dbReference>
<dbReference type="InterPro" id="IPR029038">
    <property type="entry name" value="MetRS_Zn"/>
</dbReference>
<dbReference type="InterPro" id="IPR014729">
    <property type="entry name" value="Rossmann-like_a/b/a_fold"/>
</dbReference>
<dbReference type="InterPro" id="IPR001412">
    <property type="entry name" value="aa-tRNA-synth_I_CS"/>
</dbReference>
<comment type="catalytic activity">
    <reaction evidence="15 16">
        <text>tRNA(Met) + L-methionine + ATP = L-methionyl-tRNA(Met) + AMP + diphosphate</text>
        <dbReference type="Rhea" id="RHEA:13481"/>
        <dbReference type="Rhea" id="RHEA-COMP:9667"/>
        <dbReference type="Rhea" id="RHEA-COMP:9698"/>
        <dbReference type="ChEBI" id="CHEBI:30616"/>
        <dbReference type="ChEBI" id="CHEBI:33019"/>
        <dbReference type="ChEBI" id="CHEBI:57844"/>
        <dbReference type="ChEBI" id="CHEBI:78442"/>
        <dbReference type="ChEBI" id="CHEBI:78530"/>
        <dbReference type="ChEBI" id="CHEBI:456215"/>
        <dbReference type="EC" id="6.1.1.10"/>
    </reaction>
</comment>
<keyword evidence="18" id="KW-1185">Reference proteome</keyword>
<dbReference type="InterPro" id="IPR004495">
    <property type="entry name" value="Met-tRNA-synth_bsu_C"/>
</dbReference>
<sequence length="683" mass="75700">MSYQQPRRILVTSALPYANGPLHLGHMLEQIQTDIWVRFQQSQGNECYYICADDAHGTAIMLKAQALGITPEQLIEQVREQHERDSRGFLVNFDHFYSTHSDENRYWSERIYGALRDSGQIVKRNIVQAFDPEKGLFLADRFIKGTCPKCKTSDQYGDNCESCGATYTPNDLIDPVSALSGAKPVQKESEHYFLDLAQSSELLTDWINSGRLQSQVANKLREWLDAGLQGWDISRDAPYFGFEIPDAPGKYFYVWLDAPIGYIASFDNFSKQNNLDFESFWFDGKATELYHFIGKDIINFHGLFWPAMLNAAGLRAPSAIYAHGFLTVNGTKMSKSRGTFINASNYLSHLAPEYLRYYFAAKLGPSVDDIDLNLEDFVQRVNSDVVGKIVNIASRCAGFLKKRFDNTLAAEQEAPELLSDLLDARRSIAAHFEGRDYNRAIREVIALADKVNQFIDEKQPWVLAKDEANNAQVHRVCSDGVQAFRILVSYLAPVLPEMATKSENFLNTQLTFSNLESGLLPAGHQLEPFSPLMQRIEMSAVEAMIEAEKAAAATQAPIKDTPKAGLSASDHPPIGEQIDFDTFAKVDLRVADIIAAEEVEGADKLLRLTVSLGDSERTIIAGIKSAYSAAQLVGRQIVVVANLAPRKMRFGTSEGMALAAGPGGSDIFLLAPDSGATAGMQVK</sequence>
<comment type="caution">
    <text evidence="17">The sequence shown here is derived from an EMBL/GenBank/DDBJ whole genome shotgun (WGS) entry which is preliminary data.</text>
</comment>
<dbReference type="GO" id="GO:0004825">
    <property type="term" value="F:methionine-tRNA ligase activity"/>
    <property type="evidence" value="ECO:0007669"/>
    <property type="project" value="UniProtKB-UniRule"/>
</dbReference>
<dbReference type="InterPro" id="IPR014758">
    <property type="entry name" value="Met-tRNA_synth"/>
</dbReference>
<feature type="binding site" evidence="16">
    <location>
        <position position="335"/>
    </location>
    <ligand>
        <name>ATP</name>
        <dbReference type="ChEBI" id="CHEBI:30616"/>
    </ligand>
</feature>
<dbReference type="HAMAP" id="MF_00098">
    <property type="entry name" value="Met_tRNA_synth_type1"/>
    <property type="match status" value="1"/>
</dbReference>
<dbReference type="STRING" id="2518989.IMCC3088_295"/>
<evidence type="ECO:0000256" key="1">
    <source>
        <dbReference type="ARBA" id="ARBA00003314"/>
    </source>
</evidence>
<comment type="cofactor">
    <cofactor evidence="16">
        <name>Zn(2+)</name>
        <dbReference type="ChEBI" id="CHEBI:29105"/>
    </cofactor>
    <text evidence="16">Binds 1 zinc ion per subunit.</text>
</comment>
<reference evidence="17 18" key="1">
    <citation type="journal article" date="2011" name="J. Bacteriol.">
        <title>Genome sequence of strain IMCC3088, a proteorhodopsin-containing marine bacterium belonging to the OM60/NOR5 clade.</title>
        <authorList>
            <person name="Jang Y."/>
            <person name="Oh H.M."/>
            <person name="Kang I."/>
            <person name="Lee K."/>
            <person name="Yang S.J."/>
            <person name="Cho J.C."/>
        </authorList>
    </citation>
    <scope>NUCLEOTIDE SEQUENCE [LARGE SCALE GENOMIC DNA]</scope>
    <source>
        <strain evidence="17 18">IMCC3088</strain>
    </source>
</reference>
<evidence type="ECO:0000256" key="11">
    <source>
        <dbReference type="ARBA" id="ARBA00022840"/>
    </source>
</evidence>
<dbReference type="FunFam" id="2.20.28.20:FF:000001">
    <property type="entry name" value="Methionine--tRNA ligase"/>
    <property type="match status" value="1"/>
</dbReference>
<dbReference type="eggNOG" id="COG0143">
    <property type="taxonomic scope" value="Bacteria"/>
</dbReference>
<dbReference type="PRINTS" id="PR01041">
    <property type="entry name" value="TRNASYNTHMET"/>
</dbReference>
<feature type="binding site" evidence="16">
    <location>
        <position position="147"/>
    </location>
    <ligand>
        <name>Zn(2+)</name>
        <dbReference type="ChEBI" id="CHEBI:29105"/>
    </ligand>
</feature>
<evidence type="ECO:0000256" key="7">
    <source>
        <dbReference type="ARBA" id="ARBA00022598"/>
    </source>
</evidence>
<dbReference type="GO" id="GO:0005829">
    <property type="term" value="C:cytosol"/>
    <property type="evidence" value="ECO:0007669"/>
    <property type="project" value="TreeGrafter"/>
</dbReference>
<dbReference type="PROSITE" id="PS50886">
    <property type="entry name" value="TRBD"/>
    <property type="match status" value="1"/>
</dbReference>
<evidence type="ECO:0000256" key="2">
    <source>
        <dbReference type="ARBA" id="ARBA00004496"/>
    </source>
</evidence>
<dbReference type="NCBIfam" id="TIGR00399">
    <property type="entry name" value="metG_C_term"/>
    <property type="match status" value="1"/>
</dbReference>
<dbReference type="Gene3D" id="2.20.28.20">
    <property type="entry name" value="Methionyl-tRNA synthetase, Zn-domain"/>
    <property type="match status" value="1"/>
</dbReference>
<dbReference type="SUPFAM" id="SSF50249">
    <property type="entry name" value="Nucleic acid-binding proteins"/>
    <property type="match status" value="1"/>
</dbReference>
<dbReference type="AlphaFoldDB" id="F3L5L7"/>
<gene>
    <name evidence="16" type="primary">metG</name>
    <name evidence="17" type="ORF">IMCC3088_295</name>
</gene>
<dbReference type="InterPro" id="IPR012340">
    <property type="entry name" value="NA-bd_OB-fold"/>
</dbReference>
<keyword evidence="8 16" id="KW-0479">Metal-binding</keyword>
<dbReference type="Gene3D" id="1.10.730.10">
    <property type="entry name" value="Isoleucyl-tRNA Synthetase, Domain 1"/>
    <property type="match status" value="1"/>
</dbReference>
<name>F3L5L7_9GAMM</name>
<dbReference type="CDD" id="cd02800">
    <property type="entry name" value="tRNA_bind_EcMetRS_like"/>
    <property type="match status" value="1"/>
</dbReference>
<comment type="function">
    <text evidence="1 16">Is required not only for elongation of protein synthesis but also for the initiation of all mRNA translation through initiator tRNA(fMet) aminoacylation.</text>
</comment>
<keyword evidence="7 16" id="KW-0436">Ligase</keyword>
<dbReference type="InterPro" id="IPR002547">
    <property type="entry name" value="tRNA-bd_dom"/>
</dbReference>
<dbReference type="PANTHER" id="PTHR45765">
    <property type="entry name" value="METHIONINE--TRNA LIGASE"/>
    <property type="match status" value="1"/>
</dbReference>
<dbReference type="GO" id="GO:0005524">
    <property type="term" value="F:ATP binding"/>
    <property type="evidence" value="ECO:0007669"/>
    <property type="project" value="UniProtKB-UniRule"/>
</dbReference>
<keyword evidence="10 16" id="KW-0862">Zinc</keyword>
<dbReference type="GO" id="GO:0006431">
    <property type="term" value="P:methionyl-tRNA aminoacylation"/>
    <property type="evidence" value="ECO:0007669"/>
    <property type="project" value="UniProtKB-UniRule"/>
</dbReference>
<dbReference type="Pfam" id="PF01588">
    <property type="entry name" value="tRNA_bind"/>
    <property type="match status" value="1"/>
</dbReference>
<evidence type="ECO:0000256" key="6">
    <source>
        <dbReference type="ARBA" id="ARBA00022555"/>
    </source>
</evidence>
<protein>
    <recommendedName>
        <fullName evidence="16">Methionine--tRNA ligase</fullName>
        <ecNumber evidence="16">6.1.1.10</ecNumber>
    </recommendedName>
    <alternativeName>
        <fullName evidence="16">Methionyl-tRNA synthetase</fullName>
        <shortName evidence="16">MetRS</shortName>
    </alternativeName>
</protein>
<dbReference type="InterPro" id="IPR009080">
    <property type="entry name" value="tRNAsynth_Ia_anticodon-bd"/>
</dbReference>
<evidence type="ECO:0000256" key="15">
    <source>
        <dbReference type="ARBA" id="ARBA00047364"/>
    </source>
</evidence>
<dbReference type="FunFam" id="1.10.730.10:FF:000005">
    <property type="entry name" value="Methionine--tRNA ligase"/>
    <property type="match status" value="1"/>
</dbReference>
<evidence type="ECO:0000256" key="14">
    <source>
        <dbReference type="ARBA" id="ARBA00023146"/>
    </source>
</evidence>
<dbReference type="RefSeq" id="WP_009577152.1">
    <property type="nucleotide sequence ID" value="NZ_AEIG01000116.1"/>
</dbReference>
<dbReference type="GO" id="GO:0046872">
    <property type="term" value="F:metal ion binding"/>
    <property type="evidence" value="ECO:0007669"/>
    <property type="project" value="UniProtKB-KW"/>
</dbReference>
<evidence type="ECO:0000256" key="12">
    <source>
        <dbReference type="ARBA" id="ARBA00022884"/>
    </source>
</evidence>
<evidence type="ECO:0000313" key="17">
    <source>
        <dbReference type="EMBL" id="EGG28385.1"/>
    </source>
</evidence>
<dbReference type="FunFam" id="2.40.50.140:FF:000042">
    <property type="entry name" value="Methionine--tRNA ligase"/>
    <property type="match status" value="1"/>
</dbReference>
<evidence type="ECO:0000256" key="4">
    <source>
        <dbReference type="ARBA" id="ARBA00011738"/>
    </source>
</evidence>
<keyword evidence="5 16" id="KW-0963">Cytoplasm</keyword>
<dbReference type="CDD" id="cd00814">
    <property type="entry name" value="MetRS_core"/>
    <property type="match status" value="1"/>
</dbReference>
<dbReference type="EC" id="6.1.1.10" evidence="16"/>
<feature type="binding site" evidence="16">
    <location>
        <position position="163"/>
    </location>
    <ligand>
        <name>Zn(2+)</name>
        <dbReference type="ChEBI" id="CHEBI:29105"/>
    </ligand>
</feature>
<dbReference type="SUPFAM" id="SSF47323">
    <property type="entry name" value="Anticodon-binding domain of a subclass of class I aminoacyl-tRNA synthetases"/>
    <property type="match status" value="1"/>
</dbReference>
<dbReference type="SUPFAM" id="SSF52374">
    <property type="entry name" value="Nucleotidylyl transferase"/>
    <property type="match status" value="1"/>
</dbReference>
<keyword evidence="13 16" id="KW-0648">Protein biosynthesis</keyword>
<evidence type="ECO:0000313" key="18">
    <source>
        <dbReference type="Proteomes" id="UP000005615"/>
    </source>
</evidence>
<feature type="short sequence motif" description="'HIGH' region" evidence="16">
    <location>
        <begin position="16"/>
        <end position="26"/>
    </location>
</feature>